<reference evidence="5 6" key="1">
    <citation type="submission" date="2024-01" db="EMBL/GenBank/DDBJ databases">
        <title>The genomes of 5 underutilized Papilionoideae crops provide insights into root nodulation and disease resistanc.</title>
        <authorList>
            <person name="Jiang F."/>
        </authorList>
    </citation>
    <scope>NUCLEOTIDE SEQUENCE [LARGE SCALE GENOMIC DNA]</scope>
    <source>
        <strain evidence="5">DUOXIRENSHENG_FW03</strain>
        <tissue evidence="5">Leaves</tissue>
    </source>
</reference>
<organism evidence="5 6">
    <name type="scientific">Psophocarpus tetragonolobus</name>
    <name type="common">Winged bean</name>
    <name type="synonym">Dolichos tetragonolobus</name>
    <dbReference type="NCBI Taxonomy" id="3891"/>
    <lineage>
        <taxon>Eukaryota</taxon>
        <taxon>Viridiplantae</taxon>
        <taxon>Streptophyta</taxon>
        <taxon>Embryophyta</taxon>
        <taxon>Tracheophyta</taxon>
        <taxon>Spermatophyta</taxon>
        <taxon>Magnoliopsida</taxon>
        <taxon>eudicotyledons</taxon>
        <taxon>Gunneridae</taxon>
        <taxon>Pentapetalae</taxon>
        <taxon>rosids</taxon>
        <taxon>fabids</taxon>
        <taxon>Fabales</taxon>
        <taxon>Fabaceae</taxon>
        <taxon>Papilionoideae</taxon>
        <taxon>50 kb inversion clade</taxon>
        <taxon>NPAAA clade</taxon>
        <taxon>indigoferoid/millettioid clade</taxon>
        <taxon>Phaseoleae</taxon>
        <taxon>Psophocarpus</taxon>
    </lineage>
</organism>
<dbReference type="Pfam" id="PF13812">
    <property type="entry name" value="PPR_3"/>
    <property type="match status" value="1"/>
</dbReference>
<feature type="repeat" description="PPR" evidence="3">
    <location>
        <begin position="274"/>
        <end position="308"/>
    </location>
</feature>
<comment type="caution">
    <text evidence="5">The sequence shown here is derived from an EMBL/GenBank/DDBJ whole genome shotgun (WGS) entry which is preliminary data.</text>
</comment>
<dbReference type="Pfam" id="PF17177">
    <property type="entry name" value="PPR_long"/>
    <property type="match status" value="1"/>
</dbReference>
<feature type="repeat" description="PPR" evidence="3">
    <location>
        <begin position="169"/>
        <end position="203"/>
    </location>
</feature>
<gene>
    <name evidence="5" type="ORF">VNO78_07626</name>
</gene>
<dbReference type="PANTHER" id="PTHR47447:SF21">
    <property type="entry name" value="PENTACOTRIPEPTIDE-REPEAT REGION OF PRORP DOMAIN-CONTAINING PROTEIN"/>
    <property type="match status" value="1"/>
</dbReference>
<dbReference type="PROSITE" id="PS51375">
    <property type="entry name" value="PPR"/>
    <property type="match status" value="3"/>
</dbReference>
<feature type="domain" description="PROP1-like PPR" evidence="4">
    <location>
        <begin position="251"/>
        <end position="396"/>
    </location>
</feature>
<dbReference type="Gene3D" id="1.25.40.10">
    <property type="entry name" value="Tetratricopeptide repeat domain"/>
    <property type="match status" value="3"/>
</dbReference>
<dbReference type="InterPro" id="IPR002885">
    <property type="entry name" value="PPR_rpt"/>
</dbReference>
<comment type="similarity">
    <text evidence="1">Belongs to the PPR family. P subfamily.</text>
</comment>
<dbReference type="AlphaFoldDB" id="A0AAN9XRU8"/>
<dbReference type="EMBL" id="JAYMYS010000002">
    <property type="protein sequence ID" value="KAK7406012.1"/>
    <property type="molecule type" value="Genomic_DNA"/>
</dbReference>
<protein>
    <recommendedName>
        <fullName evidence="4">PROP1-like PPR domain-containing protein</fullName>
    </recommendedName>
</protein>
<evidence type="ECO:0000256" key="3">
    <source>
        <dbReference type="PROSITE-ProRule" id="PRU00708"/>
    </source>
</evidence>
<proteinExistence type="inferred from homology"/>
<evidence type="ECO:0000313" key="5">
    <source>
        <dbReference type="EMBL" id="KAK7406012.1"/>
    </source>
</evidence>
<dbReference type="InterPro" id="IPR033443">
    <property type="entry name" value="PROP1-like_PPR_dom"/>
</dbReference>
<accession>A0AAN9XRU8</accession>
<dbReference type="InterPro" id="IPR011990">
    <property type="entry name" value="TPR-like_helical_dom_sf"/>
</dbReference>
<sequence>MSSYSSSARYSEACELLEFLRQHAPSDIKMITEALIMILCKAKKLDAALEEYKSKGFGLFRSCTMYEYLIKECIQNEHFDIASQIFSDMRFNGVETSECLYQYMVSVYCRLGLPETAHHLLYLAEKNGIILDNNLSVYIDIVETYGKLKIWQKAESLVGGLRQRFSKMDRKVWNALIHAYAFSGCYERARAIFNTMMRDGPSPTIDSVNGLLQALIVDGRLNELYAVIQELQDMGLKISKSSILLILEAFAQAGNLFEVQKIYKGMKAAGYFPTMHLYRIMLRLLYKCKRVRDVETMLFEMEEAGFKPNLQICNAILRLYLDLIPEEGFSLMNKMRSLGLEPKLDTYRSLITAFSKQHMYEQAEEPFEELRSNGYKLDRAFYHLMMKMYRTSGDHLKAENLLP</sequence>
<evidence type="ECO:0000313" key="6">
    <source>
        <dbReference type="Proteomes" id="UP001386955"/>
    </source>
</evidence>
<name>A0AAN9XRU8_PSOTE</name>
<keyword evidence="6" id="KW-1185">Reference proteome</keyword>
<evidence type="ECO:0000256" key="1">
    <source>
        <dbReference type="ARBA" id="ARBA00007626"/>
    </source>
</evidence>
<keyword evidence="2" id="KW-0677">Repeat</keyword>
<dbReference type="Pfam" id="PF01535">
    <property type="entry name" value="PPR"/>
    <property type="match status" value="1"/>
</dbReference>
<evidence type="ECO:0000259" key="4">
    <source>
        <dbReference type="Pfam" id="PF17177"/>
    </source>
</evidence>
<dbReference type="Proteomes" id="UP001386955">
    <property type="component" value="Unassembled WGS sequence"/>
</dbReference>
<dbReference type="PANTHER" id="PTHR47447">
    <property type="entry name" value="OS03G0856100 PROTEIN"/>
    <property type="match status" value="1"/>
</dbReference>
<feature type="repeat" description="PPR" evidence="3">
    <location>
        <begin position="343"/>
        <end position="377"/>
    </location>
</feature>
<dbReference type="NCBIfam" id="TIGR00756">
    <property type="entry name" value="PPR"/>
    <property type="match status" value="3"/>
</dbReference>
<evidence type="ECO:0000256" key="2">
    <source>
        <dbReference type="ARBA" id="ARBA00022737"/>
    </source>
</evidence>